<proteinExistence type="predicted"/>
<dbReference type="Proteomes" id="UP001163223">
    <property type="component" value="Chromosome"/>
</dbReference>
<protein>
    <submittedName>
        <fullName evidence="1">Uncharacterized protein</fullName>
    </submittedName>
</protein>
<name>A0ACD4NHM4_9HYPH</name>
<keyword evidence="2" id="KW-1185">Reference proteome</keyword>
<dbReference type="EMBL" id="CP113520">
    <property type="protein sequence ID" value="WAJ26273.1"/>
    <property type="molecule type" value="Genomic_DNA"/>
</dbReference>
<gene>
    <name evidence="1" type="ORF">OXU80_15315</name>
</gene>
<accession>A0ACD4NHM4</accession>
<reference evidence="1" key="1">
    <citation type="submission" date="2022-11" db="EMBL/GenBank/DDBJ databases">
        <title>beta-Carotene-producing bacterium, Jeongeuplla avenae sp. nov., alleviates the salt stress of Arabidopsis seedlings.</title>
        <authorList>
            <person name="Jiang L."/>
            <person name="Lee J."/>
        </authorList>
    </citation>
    <scope>NUCLEOTIDE SEQUENCE</scope>
    <source>
        <strain evidence="1">DY_R2A_6</strain>
    </source>
</reference>
<sequence>MSTEQLVVALEARIRDFERNFQKASGTANQHFGQIERRAKDAGKRMEESLSSSSSRINATLSNIGKGGLAALAGAATIGGLTALVGRLAAVAEGVANIGSEAKRAGVSTRVFQEWSHVAAQTRIPIDALIDGFKELSIRADEFAVTGKGSGEEAFKRLGFTASDLARRLKEPETLILEIIRRMEGLNKAAQIRVADEIFGGTGGERFVELLSQGEAGIRQMIAEANNLGLVMSDELIAKADEIDKRFKLIAGTVGTELKRAVIETVDVLSTFFDGFRDFQNQQDDTLKQRLGDIFTQRQELQDTLADLEKGEAAQSGFDIFGADYAGQIATTKEEIARLTDEAMRLKDILDRRNGYSEGFVFKIGDEATGAKPPVDNLATSVAAIDGAGATAAGGIKTFSDALRALKEEIPGLTDQLAELDAKTRIETAYQAALGKARSIGDTLVAEKLRDEALAALSSKPAREAANGGMLDLIGYAEGTDKGRGYNETLAYGKFAGGPRNLVTMTLDEVDAMQSQMLRHPDNHFNSSASGRYQIVQKTLRGLRKSLGLTGSELFDPAMQDRLASELLRQRGNDPAGLRNEWEGLRRIDAETIRSAYDGTSVAMPAIDPGVQSNREARVEEARSQTEAYGQIMAEAQRFRSEMSLEQSALGMTAQAAARLRYEQEMLAEAQRAGIELSPQQRAEISSVAASMAQAEAAAVSLANSQEQAAEIAAQFQGIANGAVKGLASDLMAGKDAGEAFANMLSRIADQLVQMAVDQLFANAFAPPKAGASGAAGGTGGALSGIFSAIGSFFGFSKGGIVQAFATGGHVRGAGTSTSDSIPARLSNGEFVVNAAATRENRALLEAINRGGVPSLAAGRPVGGSSSSSSVTNNFAPTISVQVEGGATGNRQDDEAFAGQIAARMNEAMEIRMTEFMQNQMRPGNALAGGRRR</sequence>
<evidence type="ECO:0000313" key="1">
    <source>
        <dbReference type="EMBL" id="WAJ26273.1"/>
    </source>
</evidence>
<organism evidence="1 2">
    <name type="scientific">Antarcticirhabdus aurantiaca</name>
    <dbReference type="NCBI Taxonomy" id="2606717"/>
    <lineage>
        <taxon>Bacteria</taxon>
        <taxon>Pseudomonadati</taxon>
        <taxon>Pseudomonadota</taxon>
        <taxon>Alphaproteobacteria</taxon>
        <taxon>Hyphomicrobiales</taxon>
        <taxon>Aurantimonadaceae</taxon>
        <taxon>Antarcticirhabdus</taxon>
    </lineage>
</organism>
<evidence type="ECO:0000313" key="2">
    <source>
        <dbReference type="Proteomes" id="UP001163223"/>
    </source>
</evidence>